<dbReference type="EC" id="6.3.2.2" evidence="5"/>
<dbReference type="NCBIfam" id="TIGR02050">
    <property type="entry name" value="gshA_cyan_rel"/>
    <property type="match status" value="1"/>
</dbReference>
<dbReference type="SUPFAM" id="SSF55931">
    <property type="entry name" value="Glutamine synthetase/guanido kinase"/>
    <property type="match status" value="1"/>
</dbReference>
<dbReference type="PANTHER" id="PTHR36510">
    <property type="entry name" value="GLUTAMATE--CYSTEINE LIGASE 2-RELATED"/>
    <property type="match status" value="1"/>
</dbReference>
<evidence type="ECO:0000313" key="8">
    <source>
        <dbReference type="Proteomes" id="UP001243212"/>
    </source>
</evidence>
<evidence type="ECO:0000256" key="3">
    <source>
        <dbReference type="ARBA" id="ARBA00022840"/>
    </source>
</evidence>
<dbReference type="InterPro" id="IPR011793">
    <property type="entry name" value="YbdK"/>
</dbReference>
<evidence type="ECO:0000256" key="1">
    <source>
        <dbReference type="ARBA" id="ARBA00022598"/>
    </source>
</evidence>
<keyword evidence="2 5" id="KW-0547">Nucleotide-binding</keyword>
<evidence type="ECO:0000256" key="4">
    <source>
        <dbReference type="ARBA" id="ARBA00048819"/>
    </source>
</evidence>
<comment type="similarity">
    <text evidence="5">Belongs to the glutamate--cysteine ligase type 2 family. YbdK subfamily.</text>
</comment>
<dbReference type="RefSeq" id="WP_307681807.1">
    <property type="nucleotide sequence ID" value="NZ_JAUSQX010000001.1"/>
</dbReference>
<protein>
    <recommendedName>
        <fullName evidence="5">Putative glutamate--cysteine ligase 2</fullName>
        <ecNumber evidence="5">6.3.2.2</ecNumber>
    </recommendedName>
    <alternativeName>
        <fullName evidence="5">Gamma-glutamylcysteine synthetase 2</fullName>
        <shortName evidence="5">GCS 2</shortName>
        <shortName evidence="5">Gamma-GCS 2</shortName>
    </alternativeName>
</protein>
<dbReference type="Proteomes" id="UP001243212">
    <property type="component" value="Unassembled WGS sequence"/>
</dbReference>
<sequence>MNFAKSPRSTVGIEWELQLIDKDSNDLRQAADHILEVARQREKESTIIHGEMMLNTIELVTHPHENIAGCTDDLKWGIDALQPIVEPMRIALASSGTHPFANPVYQRVTDSERYAELVNRTRYWGRQMLVFGTHVHVGIDDRAKVLPILRAVLTRFAHLQALTASSPFWNGKNTGYADNRAMVFQQLPTAGAPRQFDKWEDLQSYYEDMVKTGVISNFDEVRWDVRPSPKFGTIEFRVCDAATNIAEVGMVAALSQCLVEYFSRKLDDGETLPTLQPWFVDENKWRAARYGMDAILILDAEGNEEPVADTLVRMVDELTPIAEDLGCVDELNVVHTVLEMEAPYRRLLRAGAYYNKSREAIVDFMIAEMEAGRPLDPDNSGKQGIAAVDENTASAYDPDGVVPEKEQP</sequence>
<keyword evidence="1 5" id="KW-0436">Ligase</keyword>
<evidence type="ECO:0000256" key="6">
    <source>
        <dbReference type="SAM" id="MobiDB-lite"/>
    </source>
</evidence>
<keyword evidence="8" id="KW-1185">Reference proteome</keyword>
<dbReference type="InterPro" id="IPR014746">
    <property type="entry name" value="Gln_synth/guanido_kin_cat_dom"/>
</dbReference>
<reference evidence="7 8" key="1">
    <citation type="submission" date="2023-07" db="EMBL/GenBank/DDBJ databases">
        <title>Sequencing the genomes of 1000 actinobacteria strains.</title>
        <authorList>
            <person name="Klenk H.-P."/>
        </authorList>
    </citation>
    <scope>NUCLEOTIDE SEQUENCE [LARGE SCALE GENOMIC DNA]</scope>
    <source>
        <strain evidence="7 8">DSM 17163</strain>
    </source>
</reference>
<organism evidence="7 8">
    <name type="scientific">Trueperella bonasi</name>
    <dbReference type="NCBI Taxonomy" id="312286"/>
    <lineage>
        <taxon>Bacteria</taxon>
        <taxon>Bacillati</taxon>
        <taxon>Actinomycetota</taxon>
        <taxon>Actinomycetes</taxon>
        <taxon>Actinomycetales</taxon>
        <taxon>Actinomycetaceae</taxon>
        <taxon>Trueperella</taxon>
    </lineage>
</organism>
<dbReference type="Gene3D" id="3.30.590.20">
    <property type="match status" value="1"/>
</dbReference>
<comment type="caution">
    <text evidence="7">The sequence shown here is derived from an EMBL/GenBank/DDBJ whole genome shotgun (WGS) entry which is preliminary data.</text>
</comment>
<keyword evidence="3 5" id="KW-0067">ATP-binding</keyword>
<comment type="function">
    <text evidence="5">ATP-dependent carboxylate-amine ligase which exhibits weak glutamate--cysteine ligase activity.</text>
</comment>
<dbReference type="InterPro" id="IPR006336">
    <property type="entry name" value="GCS2"/>
</dbReference>
<accession>A0ABT9NEQ6</accession>
<dbReference type="NCBIfam" id="NF010042">
    <property type="entry name" value="PRK13517.1-2"/>
    <property type="match status" value="1"/>
</dbReference>
<dbReference type="EMBL" id="JAUSQX010000001">
    <property type="protein sequence ID" value="MDP9805528.1"/>
    <property type="molecule type" value="Genomic_DNA"/>
</dbReference>
<dbReference type="Pfam" id="PF04107">
    <property type="entry name" value="GCS2"/>
    <property type="match status" value="1"/>
</dbReference>
<gene>
    <name evidence="7" type="ORF">J2S70_000110</name>
</gene>
<evidence type="ECO:0000313" key="7">
    <source>
        <dbReference type="EMBL" id="MDP9805528.1"/>
    </source>
</evidence>
<dbReference type="PANTHER" id="PTHR36510:SF1">
    <property type="entry name" value="GLUTAMATE--CYSTEINE LIGASE 2-RELATED"/>
    <property type="match status" value="1"/>
</dbReference>
<dbReference type="InterPro" id="IPR050141">
    <property type="entry name" value="GCL_type2/YbdK_subfam"/>
</dbReference>
<evidence type="ECO:0000256" key="5">
    <source>
        <dbReference type="HAMAP-Rule" id="MF_01609"/>
    </source>
</evidence>
<name>A0ABT9NEQ6_9ACTO</name>
<dbReference type="NCBIfam" id="NF010044">
    <property type="entry name" value="PRK13517.1-4"/>
    <property type="match status" value="1"/>
</dbReference>
<evidence type="ECO:0000256" key="2">
    <source>
        <dbReference type="ARBA" id="ARBA00022741"/>
    </source>
</evidence>
<dbReference type="GO" id="GO:0016874">
    <property type="term" value="F:ligase activity"/>
    <property type="evidence" value="ECO:0007669"/>
    <property type="project" value="UniProtKB-KW"/>
</dbReference>
<dbReference type="HAMAP" id="MF_01609">
    <property type="entry name" value="Glu_cys_ligase_2"/>
    <property type="match status" value="1"/>
</dbReference>
<proteinExistence type="inferred from homology"/>
<feature type="region of interest" description="Disordered" evidence="6">
    <location>
        <begin position="373"/>
        <end position="408"/>
    </location>
</feature>
<comment type="catalytic activity">
    <reaction evidence="4 5">
        <text>L-cysteine + L-glutamate + ATP = gamma-L-glutamyl-L-cysteine + ADP + phosphate + H(+)</text>
        <dbReference type="Rhea" id="RHEA:13285"/>
        <dbReference type="ChEBI" id="CHEBI:15378"/>
        <dbReference type="ChEBI" id="CHEBI:29985"/>
        <dbReference type="ChEBI" id="CHEBI:30616"/>
        <dbReference type="ChEBI" id="CHEBI:35235"/>
        <dbReference type="ChEBI" id="CHEBI:43474"/>
        <dbReference type="ChEBI" id="CHEBI:58173"/>
        <dbReference type="ChEBI" id="CHEBI:456216"/>
        <dbReference type="EC" id="6.3.2.2"/>
    </reaction>
</comment>